<reference evidence="2 3" key="1">
    <citation type="submission" date="2018-06" db="EMBL/GenBank/DDBJ databases">
        <title>Natronomonas sp. F16-60 a new haloarchaeon isolated from a solar saltern of Isla Cristina, Huelva, Spain.</title>
        <authorList>
            <person name="Duran-Viseras A."/>
            <person name="Sanchez-Porro C."/>
            <person name="Ventosa A."/>
        </authorList>
    </citation>
    <scope>NUCLEOTIDE SEQUENCE [LARGE SCALE GENOMIC DNA]</scope>
    <source>
        <strain evidence="2 3">F16-60</strain>
    </source>
</reference>
<dbReference type="InParanoid" id="A0A554MXC6"/>
<name>A0A554MXC6_9EURY</name>
<dbReference type="RefSeq" id="WP_144262793.1">
    <property type="nucleotide sequence ID" value="NZ_QMDX01000010.1"/>
</dbReference>
<keyword evidence="1" id="KW-0812">Transmembrane</keyword>
<keyword evidence="1" id="KW-1133">Transmembrane helix</keyword>
<sequence length="92" mass="9728">MSDAVEEEEAGAEPEQPAFLKSIEFLTGEDPNAGSFLLVVGVVTCVFIAVFQFTLPKPISLLMTALVVVVAIISFMMGAILDIVGYFDTGGV</sequence>
<comment type="caution">
    <text evidence="2">The sequence shown here is derived from an EMBL/GenBank/DDBJ whole genome shotgun (WGS) entry which is preliminary data.</text>
</comment>
<feature type="transmembrane region" description="Helical" evidence="1">
    <location>
        <begin position="62"/>
        <end position="87"/>
    </location>
</feature>
<accession>A0A554MXC6</accession>
<dbReference type="OrthoDB" id="218673at2157"/>
<keyword evidence="1" id="KW-0472">Membrane</keyword>
<evidence type="ECO:0000313" key="2">
    <source>
        <dbReference type="EMBL" id="TSD09788.1"/>
    </source>
</evidence>
<proteinExistence type="predicted"/>
<organism evidence="2 3">
    <name type="scientific">Haloglomus irregulare</name>
    <dbReference type="NCBI Taxonomy" id="2234134"/>
    <lineage>
        <taxon>Archaea</taxon>
        <taxon>Methanobacteriati</taxon>
        <taxon>Methanobacteriota</taxon>
        <taxon>Stenosarchaea group</taxon>
        <taxon>Halobacteria</taxon>
        <taxon>Halobacteriales</taxon>
        <taxon>Natronomonadaceae</taxon>
        <taxon>Haloglomus</taxon>
    </lineage>
</organism>
<dbReference type="AlphaFoldDB" id="A0A554MXC6"/>
<protein>
    <submittedName>
        <fullName evidence="2">Uncharacterized protein</fullName>
    </submittedName>
</protein>
<keyword evidence="3" id="KW-1185">Reference proteome</keyword>
<dbReference type="EMBL" id="QMDX01000010">
    <property type="protein sequence ID" value="TSD09788.1"/>
    <property type="molecule type" value="Genomic_DNA"/>
</dbReference>
<evidence type="ECO:0000313" key="3">
    <source>
        <dbReference type="Proteomes" id="UP000319894"/>
    </source>
</evidence>
<evidence type="ECO:0000256" key="1">
    <source>
        <dbReference type="SAM" id="Phobius"/>
    </source>
</evidence>
<feature type="transmembrane region" description="Helical" evidence="1">
    <location>
        <begin position="35"/>
        <end position="55"/>
    </location>
</feature>
<gene>
    <name evidence="2" type="ORF">DP107_14110</name>
</gene>
<dbReference type="Proteomes" id="UP000319894">
    <property type="component" value="Unassembled WGS sequence"/>
</dbReference>